<comment type="caution">
    <text evidence="2">The sequence shown here is derived from an EMBL/GenBank/DDBJ whole genome shotgun (WGS) entry which is preliminary data.</text>
</comment>
<dbReference type="Proteomes" id="UP000031532">
    <property type="component" value="Unassembled WGS sequence"/>
</dbReference>
<organism evidence="2 3">
    <name type="scientific">Scytonema millei VB511283</name>
    <dbReference type="NCBI Taxonomy" id="1245923"/>
    <lineage>
        <taxon>Bacteria</taxon>
        <taxon>Bacillati</taxon>
        <taxon>Cyanobacteriota</taxon>
        <taxon>Cyanophyceae</taxon>
        <taxon>Nostocales</taxon>
        <taxon>Scytonemataceae</taxon>
        <taxon>Scytonema</taxon>
    </lineage>
</organism>
<keyword evidence="2" id="KW-0223">Dioxygenase</keyword>
<reference evidence="2 3" key="1">
    <citation type="journal article" date="2015" name="Genome Announc.">
        <title>Draft Genome Sequence of the Terrestrial Cyanobacterium Scytonema millei VB511283, Isolated from Eastern India.</title>
        <authorList>
            <person name="Sen D."/>
            <person name="Chandrababunaidu M.M."/>
            <person name="Singh D."/>
            <person name="Sanghi N."/>
            <person name="Ghorai A."/>
            <person name="Mishra G.P."/>
            <person name="Madduluri M."/>
            <person name="Adhikary S.P."/>
            <person name="Tripathy S."/>
        </authorList>
    </citation>
    <scope>NUCLEOTIDE SEQUENCE [LARGE SCALE GENOMIC DNA]</scope>
    <source>
        <strain evidence="2 3">VB511283</strain>
    </source>
</reference>
<keyword evidence="3" id="KW-1185">Reference proteome</keyword>
<gene>
    <name evidence="2" type="ORF">QH73_0014560</name>
</gene>
<name>A0A9X5E5U6_9CYAN</name>
<dbReference type="Gene3D" id="2.60.120.620">
    <property type="entry name" value="q2cbj1_9rhob like domain"/>
    <property type="match status" value="1"/>
</dbReference>
<proteinExistence type="predicted"/>
<dbReference type="RefSeq" id="WP_039713222.1">
    <property type="nucleotide sequence ID" value="NZ_JTJC03000003.1"/>
</dbReference>
<feature type="region of interest" description="Disordered" evidence="1">
    <location>
        <begin position="260"/>
        <end position="286"/>
    </location>
</feature>
<dbReference type="GO" id="GO:0051213">
    <property type="term" value="F:dioxygenase activity"/>
    <property type="evidence" value="ECO:0007669"/>
    <property type="project" value="UniProtKB-KW"/>
</dbReference>
<dbReference type="EMBL" id="JTJC03000003">
    <property type="protein sequence ID" value="NHC35860.1"/>
    <property type="molecule type" value="Genomic_DNA"/>
</dbReference>
<dbReference type="AlphaFoldDB" id="A0A9X5E5U6"/>
<dbReference type="SUPFAM" id="SSF51197">
    <property type="entry name" value="Clavaminate synthase-like"/>
    <property type="match status" value="1"/>
</dbReference>
<feature type="compositionally biased region" description="Polar residues" evidence="1">
    <location>
        <begin position="271"/>
        <end position="280"/>
    </location>
</feature>
<evidence type="ECO:0000313" key="3">
    <source>
        <dbReference type="Proteomes" id="UP000031532"/>
    </source>
</evidence>
<protein>
    <submittedName>
        <fullName evidence="2">Phytanoyl-CoA dioxygenase</fullName>
    </submittedName>
</protein>
<dbReference type="OrthoDB" id="467001at2"/>
<sequence>MLKEIGYKVWQLKTEFVYRLALKKYAKSLPALSPADRQIVDRLQQEGVYVTSLEKLGFASTPQLLDACSKVLSCTEPECDRSVAKSPLQIYALSELTDFSLWGNDKRLLDIVQNYIGLPIKFQGIQLRRESSHPDQFGAMLWHKDGDDRRSIKVIIYLSDVDREHGPFEYIPKSLTAVGWLRFWIDYQIFRTGFSGLKNDKMEQLVPRSAWKSCVGAAGTVIFVDTHSVFHHGSLRTAERSALFFVYTARHPKRPDLCRRYSHPSHPRPNLSPNAQTSEAAVSLEV</sequence>
<evidence type="ECO:0000313" key="2">
    <source>
        <dbReference type="EMBL" id="NHC35860.1"/>
    </source>
</evidence>
<evidence type="ECO:0000256" key="1">
    <source>
        <dbReference type="SAM" id="MobiDB-lite"/>
    </source>
</evidence>
<accession>A0A9X5E5U6</accession>
<keyword evidence="2" id="KW-0560">Oxidoreductase</keyword>